<proteinExistence type="predicted"/>
<sequence length="538" mass="59896">MSSSGLTGNISDSFDLLDASEYLDLSDNILTGEVPDFLKNLTSLKVLNLTGNNFTGSIPSSLLKRSEEGSLILRFTNHTIPGNTESKKKMNTVIIVVSCCAVLGLLLILMLAGWFFWLRKGGKVLVASNVTRHIEATIAQKTEYGPHLQIDGGKFTFNHLQVITNNFAQVIRKGAFASFYLGHLDGLKLQSKCIHDLLHSRPENLNLRNETFLDLVYEYMPHGSLKIISKCTADTSADRPMIVDVVNVLKECIGLEAASEESTDWNIKGESSVQEKDKVIKSDENLPTEDHAEQEYAPLTEESKDTEGTTNETEEKEKDKGSDKDIGKGKDNADRNEKSRKPLSMNEFFKTGDGKRYYSSDSEYDQVRGEILCKEPKFSLEQSYAYIRKVQSEKQAMRRSISTESSVLAVKRREVALPVISGPPSRRPIDKSNPYANKKWEGGSEGNPCRIANIDIFEELEYLEGQFEVPAIAEIVPVAAKNDLSGEINTSNEQTIDHLVLDNQFSHETETNDQDVFETHGIPSSTSITEDLAQNDPP</sequence>
<keyword evidence="2" id="KW-0472">Membrane</keyword>
<feature type="region of interest" description="Disordered" evidence="1">
    <location>
        <begin position="421"/>
        <end position="444"/>
    </location>
</feature>
<dbReference type="InterPro" id="IPR032675">
    <property type="entry name" value="LRR_dom_sf"/>
</dbReference>
<protein>
    <submittedName>
        <fullName evidence="3">Uncharacterized protein</fullName>
    </submittedName>
</protein>
<dbReference type="Gene3D" id="3.80.10.10">
    <property type="entry name" value="Ribonuclease Inhibitor"/>
    <property type="match status" value="1"/>
</dbReference>
<accession>A0A8J5LNR9</accession>
<evidence type="ECO:0000313" key="3">
    <source>
        <dbReference type="EMBL" id="KAG6527315.1"/>
    </source>
</evidence>
<dbReference type="Proteomes" id="UP000734854">
    <property type="component" value="Unassembled WGS sequence"/>
</dbReference>
<dbReference type="AlphaFoldDB" id="A0A8J5LNR9"/>
<gene>
    <name evidence="3" type="ORF">ZIOFF_009414</name>
</gene>
<evidence type="ECO:0000256" key="2">
    <source>
        <dbReference type="SAM" id="Phobius"/>
    </source>
</evidence>
<evidence type="ECO:0000256" key="1">
    <source>
        <dbReference type="SAM" id="MobiDB-lite"/>
    </source>
</evidence>
<feature type="compositionally biased region" description="Basic and acidic residues" evidence="1">
    <location>
        <begin position="301"/>
        <end position="340"/>
    </location>
</feature>
<dbReference type="Pfam" id="PF00560">
    <property type="entry name" value="LRR_1"/>
    <property type="match status" value="2"/>
</dbReference>
<keyword evidence="4" id="KW-1185">Reference proteome</keyword>
<dbReference type="SUPFAM" id="SSF52058">
    <property type="entry name" value="L domain-like"/>
    <property type="match status" value="1"/>
</dbReference>
<keyword evidence="2" id="KW-1133">Transmembrane helix</keyword>
<reference evidence="3 4" key="1">
    <citation type="submission" date="2020-08" db="EMBL/GenBank/DDBJ databases">
        <title>Plant Genome Project.</title>
        <authorList>
            <person name="Zhang R.-G."/>
        </authorList>
    </citation>
    <scope>NUCLEOTIDE SEQUENCE [LARGE SCALE GENOMIC DNA]</scope>
    <source>
        <tissue evidence="3">Rhizome</tissue>
    </source>
</reference>
<feature type="region of interest" description="Disordered" evidence="1">
    <location>
        <begin position="263"/>
        <end position="360"/>
    </location>
</feature>
<comment type="caution">
    <text evidence="3">The sequence shown here is derived from an EMBL/GenBank/DDBJ whole genome shotgun (WGS) entry which is preliminary data.</text>
</comment>
<name>A0A8J5LNR9_ZINOF</name>
<feature type="compositionally biased region" description="Basic and acidic residues" evidence="1">
    <location>
        <begin position="273"/>
        <end position="294"/>
    </location>
</feature>
<dbReference type="PANTHER" id="PTHR45631">
    <property type="entry name" value="OS07G0107800 PROTEIN-RELATED"/>
    <property type="match status" value="1"/>
</dbReference>
<keyword evidence="2" id="KW-0812">Transmembrane</keyword>
<dbReference type="InterPro" id="IPR001611">
    <property type="entry name" value="Leu-rich_rpt"/>
</dbReference>
<feature type="transmembrane region" description="Helical" evidence="2">
    <location>
        <begin position="93"/>
        <end position="117"/>
    </location>
</feature>
<dbReference type="EMBL" id="JACMSC010000003">
    <property type="protein sequence ID" value="KAG6527315.1"/>
    <property type="molecule type" value="Genomic_DNA"/>
</dbReference>
<evidence type="ECO:0000313" key="4">
    <source>
        <dbReference type="Proteomes" id="UP000734854"/>
    </source>
</evidence>
<dbReference type="PANTHER" id="PTHR45631:SF202">
    <property type="entry name" value="SENESCENCE-INDUCED RECEPTOR-LIKE SERINE_THREONINE-PROTEIN KINASE"/>
    <property type="match status" value="1"/>
</dbReference>
<feature type="region of interest" description="Disordered" evidence="1">
    <location>
        <begin position="510"/>
        <end position="538"/>
    </location>
</feature>
<organism evidence="3 4">
    <name type="scientific">Zingiber officinale</name>
    <name type="common">Ginger</name>
    <name type="synonym">Amomum zingiber</name>
    <dbReference type="NCBI Taxonomy" id="94328"/>
    <lineage>
        <taxon>Eukaryota</taxon>
        <taxon>Viridiplantae</taxon>
        <taxon>Streptophyta</taxon>
        <taxon>Embryophyta</taxon>
        <taxon>Tracheophyta</taxon>
        <taxon>Spermatophyta</taxon>
        <taxon>Magnoliopsida</taxon>
        <taxon>Liliopsida</taxon>
        <taxon>Zingiberales</taxon>
        <taxon>Zingiberaceae</taxon>
        <taxon>Zingiber</taxon>
    </lineage>
</organism>